<dbReference type="AlphaFoldDB" id="A0A834NBB5"/>
<reference evidence="2" key="1">
    <citation type="journal article" date="2020" name="G3 (Bethesda)">
        <title>High-Quality Assemblies for Three Invasive Social Wasps from the &lt;i&gt;Vespula&lt;/i&gt; Genus.</title>
        <authorList>
            <person name="Harrop T.W.R."/>
            <person name="Guhlin J."/>
            <person name="McLaughlin G.M."/>
            <person name="Permina E."/>
            <person name="Stockwell P."/>
            <person name="Gilligan J."/>
            <person name="Le Lec M.F."/>
            <person name="Gruber M.A.M."/>
            <person name="Quinn O."/>
            <person name="Lovegrove M."/>
            <person name="Duncan E.J."/>
            <person name="Remnant E.J."/>
            <person name="Van Eeckhoven J."/>
            <person name="Graham B."/>
            <person name="Knapp R.A."/>
            <person name="Langford K.W."/>
            <person name="Kronenberg Z."/>
            <person name="Press M.O."/>
            <person name="Eacker S.M."/>
            <person name="Wilson-Rankin E.E."/>
            <person name="Purcell J."/>
            <person name="Lester P.J."/>
            <person name="Dearden P.K."/>
        </authorList>
    </citation>
    <scope>NUCLEOTIDE SEQUENCE</scope>
    <source>
        <strain evidence="2">Volc-1</strain>
    </source>
</reference>
<name>A0A834NBB5_VESPE</name>
<organism evidence="2 3">
    <name type="scientific">Vespula pensylvanica</name>
    <name type="common">Western yellow jacket</name>
    <name type="synonym">Wasp</name>
    <dbReference type="NCBI Taxonomy" id="30213"/>
    <lineage>
        <taxon>Eukaryota</taxon>
        <taxon>Metazoa</taxon>
        <taxon>Ecdysozoa</taxon>
        <taxon>Arthropoda</taxon>
        <taxon>Hexapoda</taxon>
        <taxon>Insecta</taxon>
        <taxon>Pterygota</taxon>
        <taxon>Neoptera</taxon>
        <taxon>Endopterygota</taxon>
        <taxon>Hymenoptera</taxon>
        <taxon>Apocrita</taxon>
        <taxon>Aculeata</taxon>
        <taxon>Vespoidea</taxon>
        <taxon>Vespidae</taxon>
        <taxon>Vespinae</taxon>
        <taxon>Vespula</taxon>
    </lineage>
</organism>
<accession>A0A834NBB5</accession>
<dbReference type="Proteomes" id="UP000600918">
    <property type="component" value="Unassembled WGS sequence"/>
</dbReference>
<evidence type="ECO:0000313" key="2">
    <source>
        <dbReference type="EMBL" id="KAF7401869.1"/>
    </source>
</evidence>
<gene>
    <name evidence="2" type="ORF">H0235_015205</name>
</gene>
<dbReference type="EMBL" id="JACSDY010000017">
    <property type="protein sequence ID" value="KAF7401869.1"/>
    <property type="molecule type" value="Genomic_DNA"/>
</dbReference>
<feature type="compositionally biased region" description="Basic and acidic residues" evidence="1">
    <location>
        <begin position="153"/>
        <end position="171"/>
    </location>
</feature>
<evidence type="ECO:0000256" key="1">
    <source>
        <dbReference type="SAM" id="MobiDB-lite"/>
    </source>
</evidence>
<evidence type="ECO:0000313" key="3">
    <source>
        <dbReference type="Proteomes" id="UP000600918"/>
    </source>
</evidence>
<sequence>MCASLKIQVESVLEIVVHANGLANTVAWLVVRGEMGWMKLGMRATSHRSYLLPELLYLPLKRKRIRLVHLPLALLPHNPSYLTTMLVTITFGKEKKENDKGVSSLRTHLGLSDSAVHVRSTTTRSFRKAVQWKTSLEVHATKIGLTNSTNPLRHRDDERETKEKRRVLTFE</sequence>
<proteinExistence type="predicted"/>
<protein>
    <submittedName>
        <fullName evidence="2">Uncharacterized protein</fullName>
    </submittedName>
</protein>
<keyword evidence="3" id="KW-1185">Reference proteome</keyword>
<comment type="caution">
    <text evidence="2">The sequence shown here is derived from an EMBL/GenBank/DDBJ whole genome shotgun (WGS) entry which is preliminary data.</text>
</comment>
<feature type="region of interest" description="Disordered" evidence="1">
    <location>
        <begin position="146"/>
        <end position="171"/>
    </location>
</feature>